<keyword evidence="5" id="KW-0472">Membrane</keyword>
<keyword evidence="1" id="KW-0479">Metal-binding</keyword>
<keyword evidence="5" id="KW-1133">Transmembrane helix</keyword>
<reference evidence="7" key="2">
    <citation type="submission" date="2025-08" db="UniProtKB">
        <authorList>
            <consortium name="Ensembl"/>
        </authorList>
    </citation>
    <scope>IDENTIFICATION</scope>
</reference>
<keyword evidence="8" id="KW-1185">Reference proteome</keyword>
<dbReference type="Pfam" id="PF14513">
    <property type="entry name" value="DAG_kinase_N"/>
    <property type="match status" value="1"/>
</dbReference>
<reference evidence="7" key="1">
    <citation type="submission" date="2020-07" db="EMBL/GenBank/DDBJ databases">
        <title>A long reads based de novo assembly of the rainbow trout Arlee double haploid line genome.</title>
        <authorList>
            <person name="Gao G."/>
            <person name="Palti Y."/>
        </authorList>
    </citation>
    <scope>NUCLEOTIDE SEQUENCE [LARGE SCALE GENOMIC DNA]</scope>
</reference>
<accession>A0A8L0DNX0</accession>
<evidence type="ECO:0000256" key="2">
    <source>
        <dbReference type="ARBA" id="ARBA00022837"/>
    </source>
</evidence>
<dbReference type="SMART" id="SM00054">
    <property type="entry name" value="EFh"/>
    <property type="match status" value="1"/>
</dbReference>
<dbReference type="AlphaFoldDB" id="A0A8L0DNX0"/>
<feature type="domain" description="EF-hand" evidence="6">
    <location>
        <begin position="164"/>
        <end position="199"/>
    </location>
</feature>
<evidence type="ECO:0000259" key="6">
    <source>
        <dbReference type="PROSITE" id="PS50222"/>
    </source>
</evidence>
<dbReference type="PROSITE" id="PS00018">
    <property type="entry name" value="EF_HAND_1"/>
    <property type="match status" value="1"/>
</dbReference>
<dbReference type="InterPro" id="IPR002048">
    <property type="entry name" value="EF_hand_dom"/>
</dbReference>
<dbReference type="GO" id="GO:0005509">
    <property type="term" value="F:calcium ion binding"/>
    <property type="evidence" value="ECO:0007669"/>
    <property type="project" value="InterPro"/>
</dbReference>
<comment type="catalytic activity">
    <reaction evidence="3">
        <text>a 1,2-diacyl-sn-glycerol + ATP = a 1,2-diacyl-sn-glycero-3-phosphate + ADP + H(+)</text>
        <dbReference type="Rhea" id="RHEA:10272"/>
        <dbReference type="ChEBI" id="CHEBI:15378"/>
        <dbReference type="ChEBI" id="CHEBI:17815"/>
        <dbReference type="ChEBI" id="CHEBI:30616"/>
        <dbReference type="ChEBI" id="CHEBI:58608"/>
        <dbReference type="ChEBI" id="CHEBI:456216"/>
        <dbReference type="EC" id="2.7.1.107"/>
    </reaction>
    <physiologicalReaction direction="left-to-right" evidence="3">
        <dbReference type="Rhea" id="RHEA:10273"/>
    </physiologicalReaction>
</comment>
<organism evidence="7 8">
    <name type="scientific">Oncorhynchus mykiss</name>
    <name type="common">Rainbow trout</name>
    <name type="synonym">Salmo gairdneri</name>
    <dbReference type="NCBI Taxonomy" id="8022"/>
    <lineage>
        <taxon>Eukaryota</taxon>
        <taxon>Metazoa</taxon>
        <taxon>Chordata</taxon>
        <taxon>Craniata</taxon>
        <taxon>Vertebrata</taxon>
        <taxon>Euteleostomi</taxon>
        <taxon>Actinopterygii</taxon>
        <taxon>Neopterygii</taxon>
        <taxon>Teleostei</taxon>
        <taxon>Protacanthopterygii</taxon>
        <taxon>Salmoniformes</taxon>
        <taxon>Salmonidae</taxon>
        <taxon>Salmoninae</taxon>
        <taxon>Oncorhynchus</taxon>
    </lineage>
</organism>
<protein>
    <submittedName>
        <fullName evidence="7">Diacylglycerol kinase, gamma</fullName>
    </submittedName>
</protein>
<feature type="compositionally biased region" description="Polar residues" evidence="4">
    <location>
        <begin position="93"/>
        <end position="109"/>
    </location>
</feature>
<evidence type="ECO:0000256" key="3">
    <source>
        <dbReference type="ARBA" id="ARBA00023411"/>
    </source>
</evidence>
<dbReference type="Ensembl" id="ENSOMYT00000130291.1">
    <property type="protein sequence ID" value="ENSOMYP00000128081.1"/>
    <property type="gene ID" value="ENSOMYG00000023466.2"/>
</dbReference>
<proteinExistence type="predicted"/>
<dbReference type="Gene3D" id="1.10.238.110">
    <property type="entry name" value="Diacylglycerol kinase alpha"/>
    <property type="match status" value="1"/>
</dbReference>
<evidence type="ECO:0000313" key="8">
    <source>
        <dbReference type="Proteomes" id="UP000694395"/>
    </source>
</evidence>
<dbReference type="SUPFAM" id="SSF47473">
    <property type="entry name" value="EF-hand"/>
    <property type="match status" value="1"/>
</dbReference>
<evidence type="ECO:0000256" key="5">
    <source>
        <dbReference type="SAM" id="Phobius"/>
    </source>
</evidence>
<evidence type="ECO:0000256" key="4">
    <source>
        <dbReference type="SAM" id="MobiDB-lite"/>
    </source>
</evidence>
<dbReference type="InterPro" id="IPR029477">
    <property type="entry name" value="DAG_kinase_typeI_N"/>
</dbReference>
<dbReference type="CDD" id="cd00051">
    <property type="entry name" value="EFh"/>
    <property type="match status" value="1"/>
</dbReference>
<name>A0A8L0DNX0_ONCMY</name>
<feature type="transmembrane region" description="Helical" evidence="5">
    <location>
        <begin position="20"/>
        <end position="38"/>
    </location>
</feature>
<dbReference type="Proteomes" id="UP000694395">
    <property type="component" value="Chromosome 3"/>
</dbReference>
<dbReference type="GeneTree" id="ENSGT00940000156768"/>
<feature type="compositionally biased region" description="Low complexity" evidence="4">
    <location>
        <begin position="69"/>
        <end position="78"/>
    </location>
</feature>
<dbReference type="GO" id="GO:0004143">
    <property type="term" value="F:ATP-dependent diacylglycerol kinase activity"/>
    <property type="evidence" value="ECO:0007669"/>
    <property type="project" value="UniProtKB-EC"/>
</dbReference>
<reference evidence="7" key="3">
    <citation type="submission" date="2025-09" db="UniProtKB">
        <authorList>
            <consortium name="Ensembl"/>
        </authorList>
    </citation>
    <scope>IDENTIFICATION</scope>
</reference>
<dbReference type="InterPro" id="IPR038199">
    <property type="entry name" value="DGK_typeI_N_sf"/>
</dbReference>
<feature type="region of interest" description="Disordered" evidence="4">
    <location>
        <begin position="69"/>
        <end position="141"/>
    </location>
</feature>
<dbReference type="InterPro" id="IPR011992">
    <property type="entry name" value="EF-hand-dom_pair"/>
</dbReference>
<dbReference type="PROSITE" id="PS50222">
    <property type="entry name" value="EF_HAND_2"/>
    <property type="match status" value="1"/>
</dbReference>
<keyword evidence="5" id="KW-0812">Transmembrane</keyword>
<evidence type="ECO:0000256" key="1">
    <source>
        <dbReference type="ARBA" id="ARBA00022723"/>
    </source>
</evidence>
<evidence type="ECO:0000313" key="7">
    <source>
        <dbReference type="Ensembl" id="ENSOMYP00000128081.1"/>
    </source>
</evidence>
<sequence>MSASVNTTVCKLMSPLPTYLALSFLKSSFPLICLLGMNGKSILTAMGRHTPEHSIVMATCSGAVSTSPCSSRSSSQHSGTGAHTPGGSYHSPACTQAKLSTGSSSNALTPTPAKSPASPRLSPERIRAEKRRSPSPQKGSPLLSPQVVFLKDIVCYLSLLERGTPEDKLEFMFRLYDTDGNGVLDSSELDRIINQMVHVAEYLEWDSTELRPVRMHTALCVLFSLVPTYLSVGVGRPEQASLTTVTRK</sequence>
<keyword evidence="2" id="KW-0106">Calcium</keyword>
<dbReference type="InterPro" id="IPR018247">
    <property type="entry name" value="EF_Hand_1_Ca_BS"/>
</dbReference>
<dbReference type="Gene3D" id="1.10.238.10">
    <property type="entry name" value="EF-hand"/>
    <property type="match status" value="1"/>
</dbReference>